<feature type="compositionally biased region" description="Acidic residues" evidence="1">
    <location>
        <begin position="89"/>
        <end position="119"/>
    </location>
</feature>
<dbReference type="EMBL" id="CDMY01000748">
    <property type="protein sequence ID" value="CEM32284.1"/>
    <property type="molecule type" value="Genomic_DNA"/>
</dbReference>
<name>A0A0G4GPJ6_VITBC</name>
<dbReference type="AlphaFoldDB" id="A0A0G4GPJ6"/>
<dbReference type="InParanoid" id="A0A0G4GPJ6"/>
<keyword evidence="3" id="KW-1185">Reference proteome</keyword>
<evidence type="ECO:0000313" key="3">
    <source>
        <dbReference type="Proteomes" id="UP000041254"/>
    </source>
</evidence>
<accession>A0A0G4GPJ6</accession>
<organism evidence="2 3">
    <name type="scientific">Vitrella brassicaformis (strain CCMP3155)</name>
    <dbReference type="NCBI Taxonomy" id="1169540"/>
    <lineage>
        <taxon>Eukaryota</taxon>
        <taxon>Sar</taxon>
        <taxon>Alveolata</taxon>
        <taxon>Colpodellida</taxon>
        <taxon>Vitrellaceae</taxon>
        <taxon>Vitrella</taxon>
    </lineage>
</organism>
<reference evidence="2 3" key="1">
    <citation type="submission" date="2014-11" db="EMBL/GenBank/DDBJ databases">
        <authorList>
            <person name="Zhu J."/>
            <person name="Qi W."/>
            <person name="Song R."/>
        </authorList>
    </citation>
    <scope>NUCLEOTIDE SEQUENCE [LARGE SCALE GENOMIC DNA]</scope>
</reference>
<evidence type="ECO:0000313" key="2">
    <source>
        <dbReference type="EMBL" id="CEM32284.1"/>
    </source>
</evidence>
<dbReference type="Proteomes" id="UP000041254">
    <property type="component" value="Unassembled WGS sequence"/>
</dbReference>
<protein>
    <submittedName>
        <fullName evidence="2">Uncharacterized protein</fullName>
    </submittedName>
</protein>
<dbReference type="VEuPathDB" id="CryptoDB:Vbra_992"/>
<proteinExistence type="predicted"/>
<gene>
    <name evidence="2" type="ORF">Vbra_992</name>
</gene>
<sequence>MTYTFPARWGEAWWFEGGRRDEWRRGEVVVVGTTNKKTYLQATLWDRKGNGKRGELIAGPFDLDEMDIDKFESSDLEDAVDESLKVEVYTDEEPSDEEESDESDAEMEDASTGAEEEDD</sequence>
<evidence type="ECO:0000256" key="1">
    <source>
        <dbReference type="SAM" id="MobiDB-lite"/>
    </source>
</evidence>
<feature type="region of interest" description="Disordered" evidence="1">
    <location>
        <begin position="73"/>
        <end position="119"/>
    </location>
</feature>